<comment type="caution">
    <text evidence="5">The sequence shown here is derived from an EMBL/GenBank/DDBJ whole genome shotgun (WGS) entry which is preliminary data.</text>
</comment>
<dbReference type="CDD" id="cd01948">
    <property type="entry name" value="EAL"/>
    <property type="match status" value="1"/>
</dbReference>
<accession>A0A3N9UDT0</accession>
<dbReference type="Gene3D" id="3.30.450.40">
    <property type="match status" value="1"/>
</dbReference>
<evidence type="ECO:0000259" key="4">
    <source>
        <dbReference type="PROSITE" id="PS50887"/>
    </source>
</evidence>
<organism evidence="5 6">
    <name type="scientific">Lysinibacillus composti</name>
    <dbReference type="NCBI Taxonomy" id="720633"/>
    <lineage>
        <taxon>Bacteria</taxon>
        <taxon>Bacillati</taxon>
        <taxon>Bacillota</taxon>
        <taxon>Bacilli</taxon>
        <taxon>Bacillales</taxon>
        <taxon>Bacillaceae</taxon>
        <taxon>Lysinibacillus</taxon>
    </lineage>
</organism>
<dbReference type="InterPro" id="IPR000700">
    <property type="entry name" value="PAS-assoc_C"/>
</dbReference>
<feature type="domain" description="GGDEF" evidence="4">
    <location>
        <begin position="349"/>
        <end position="482"/>
    </location>
</feature>
<dbReference type="PROSITE" id="PS50112">
    <property type="entry name" value="PAS"/>
    <property type="match status" value="1"/>
</dbReference>
<protein>
    <submittedName>
        <fullName evidence="5">EAL domain-containing protein</fullName>
    </submittedName>
</protein>
<dbReference type="AlphaFoldDB" id="A0A3N9UDT0"/>
<dbReference type="InterPro" id="IPR035919">
    <property type="entry name" value="EAL_sf"/>
</dbReference>
<feature type="domain" description="EAL" evidence="3">
    <location>
        <begin position="491"/>
        <end position="740"/>
    </location>
</feature>
<dbReference type="InterPro" id="IPR001633">
    <property type="entry name" value="EAL_dom"/>
</dbReference>
<reference evidence="5 6" key="1">
    <citation type="journal article" date="2013" name="J. Microbiol.">
        <title>Lysinibacillus chungkukjangi sp. nov., isolated from Chungkukjang, Korean fermented soybean food.</title>
        <authorList>
            <person name="Kim S.J."/>
            <person name="Jang Y.H."/>
            <person name="Hamada M."/>
            <person name="Ahn J.H."/>
            <person name="Weon H.Y."/>
            <person name="Suzuki K."/>
            <person name="Whang K.S."/>
            <person name="Kwon S.W."/>
        </authorList>
    </citation>
    <scope>NUCLEOTIDE SEQUENCE [LARGE SCALE GENOMIC DNA]</scope>
    <source>
        <strain evidence="5 6">MCCC 1A12701</strain>
    </source>
</reference>
<dbReference type="Pfam" id="PF00990">
    <property type="entry name" value="GGDEF"/>
    <property type="match status" value="1"/>
</dbReference>
<proteinExistence type="predicted"/>
<dbReference type="InterPro" id="IPR000014">
    <property type="entry name" value="PAS"/>
</dbReference>
<dbReference type="InterPro" id="IPR043128">
    <property type="entry name" value="Rev_trsase/Diguanyl_cyclase"/>
</dbReference>
<dbReference type="SUPFAM" id="SSF141868">
    <property type="entry name" value="EAL domain-like"/>
    <property type="match status" value="1"/>
</dbReference>
<feature type="domain" description="PAS" evidence="1">
    <location>
        <begin position="195"/>
        <end position="248"/>
    </location>
</feature>
<dbReference type="SMART" id="SM00267">
    <property type="entry name" value="GGDEF"/>
    <property type="match status" value="1"/>
</dbReference>
<dbReference type="FunFam" id="3.30.70.270:FF:000001">
    <property type="entry name" value="Diguanylate cyclase domain protein"/>
    <property type="match status" value="1"/>
</dbReference>
<dbReference type="SUPFAM" id="SSF55785">
    <property type="entry name" value="PYP-like sensor domain (PAS domain)"/>
    <property type="match status" value="1"/>
</dbReference>
<dbReference type="RefSeq" id="WP_124764716.1">
    <property type="nucleotide sequence ID" value="NZ_JAFBDY010000008.1"/>
</dbReference>
<dbReference type="CDD" id="cd00130">
    <property type="entry name" value="PAS"/>
    <property type="match status" value="1"/>
</dbReference>
<dbReference type="InterPro" id="IPR000160">
    <property type="entry name" value="GGDEF_dom"/>
</dbReference>
<dbReference type="SMART" id="SM00052">
    <property type="entry name" value="EAL"/>
    <property type="match status" value="1"/>
</dbReference>
<dbReference type="PROSITE" id="PS50113">
    <property type="entry name" value="PAC"/>
    <property type="match status" value="1"/>
</dbReference>
<evidence type="ECO:0000313" key="5">
    <source>
        <dbReference type="EMBL" id="RQW74454.1"/>
    </source>
</evidence>
<dbReference type="InterPro" id="IPR029787">
    <property type="entry name" value="Nucleotide_cyclase"/>
</dbReference>
<gene>
    <name evidence="5" type="ORF">EBB45_11230</name>
</gene>
<evidence type="ECO:0000259" key="2">
    <source>
        <dbReference type="PROSITE" id="PS50113"/>
    </source>
</evidence>
<dbReference type="InterPro" id="IPR052155">
    <property type="entry name" value="Biofilm_reg_signaling"/>
</dbReference>
<dbReference type="PROSITE" id="PS50883">
    <property type="entry name" value="EAL"/>
    <property type="match status" value="1"/>
</dbReference>
<dbReference type="NCBIfam" id="TIGR00254">
    <property type="entry name" value="GGDEF"/>
    <property type="match status" value="1"/>
</dbReference>
<dbReference type="PANTHER" id="PTHR44757:SF2">
    <property type="entry name" value="BIOFILM ARCHITECTURE MAINTENANCE PROTEIN MBAA"/>
    <property type="match status" value="1"/>
</dbReference>
<dbReference type="Gene3D" id="3.30.450.20">
    <property type="entry name" value="PAS domain"/>
    <property type="match status" value="1"/>
</dbReference>
<name>A0A3N9UDT0_9BACI</name>
<dbReference type="EMBL" id="RRCT01000009">
    <property type="protein sequence ID" value="RQW74454.1"/>
    <property type="molecule type" value="Genomic_DNA"/>
</dbReference>
<dbReference type="Pfam" id="PF00989">
    <property type="entry name" value="PAS"/>
    <property type="match status" value="1"/>
</dbReference>
<dbReference type="Gene3D" id="3.30.70.270">
    <property type="match status" value="1"/>
</dbReference>
<keyword evidence="6" id="KW-1185">Reference proteome</keyword>
<dbReference type="PROSITE" id="PS50887">
    <property type="entry name" value="GGDEF"/>
    <property type="match status" value="1"/>
</dbReference>
<evidence type="ECO:0000259" key="3">
    <source>
        <dbReference type="PROSITE" id="PS50883"/>
    </source>
</evidence>
<dbReference type="InterPro" id="IPR013767">
    <property type="entry name" value="PAS_fold"/>
</dbReference>
<evidence type="ECO:0000259" key="1">
    <source>
        <dbReference type="PROSITE" id="PS50112"/>
    </source>
</evidence>
<sequence length="740" mass="84621">MTIHHQDIPSYILESKKRCEMLGMDPNTIPNTHYISNDELQKKLIDYNKLLSIFDTFAEKFIQTLNGMPLILIVTDDKGTILKFNGDSTMTQSVQQLGIKPGALFTEETNGTNSASIALSLNRPVEVIGIQHYHRFLQKTACYSVPFEVEDKSPIRGTISIMTFVDYLSPLLLTMLTTVVGSIEREFILKEKNNQLNILNQIVTDNAKTAIIQTDVHGEVTKINSFGEKLTGWHKKTIIGKKIEKLSPIAENINQILTSQQRFTDIELRFTCEKTGYQTVCLLDGRPLYDEKGRLTGAFAQLKDMTDRYEAEERINYLAYHDDLTGLPNRRYFHKVLKEKMERTKEHNKKFSIFLLDLDRFKMINDTLGHEKGDWLLVQVSKRLREYLPNNAELFRMGGDEFTVILNGLSNLSETTSIAEGIIQLFQQPFAIANYEFHISTSIGIATYLCSEYDADTLFRKADTAMYRAKEQGKNSYFVYESTLEKYLFEKLTFEQELRHAIENNQLELYYQPQISLCSQKIVGVEALIRWNHPTFGLINPGDIIPLAEELGLADTLGEWVLQKACHQSKDWQNHGFTPIKVAVNLSPQDFLQHALVERVKQVLIETNLEPQYLEIEITESMTMDVDHAITTMQALHELGVQIAIDDFGKGYSSLNYLKNFPIDHLKIDRSFVNDILNDHNDVKIISAIISLAHGLNLKVIAEGVETKEQALFLSNLHCDQAQGYYYSKPLPVNEIEKLF</sequence>
<dbReference type="NCBIfam" id="TIGR00229">
    <property type="entry name" value="sensory_box"/>
    <property type="match status" value="1"/>
</dbReference>
<dbReference type="InterPro" id="IPR029016">
    <property type="entry name" value="GAF-like_dom_sf"/>
</dbReference>
<dbReference type="Proteomes" id="UP000274033">
    <property type="component" value="Unassembled WGS sequence"/>
</dbReference>
<dbReference type="CDD" id="cd01949">
    <property type="entry name" value="GGDEF"/>
    <property type="match status" value="1"/>
</dbReference>
<dbReference type="FunFam" id="3.20.20.450:FF:000001">
    <property type="entry name" value="Cyclic di-GMP phosphodiesterase yahA"/>
    <property type="match status" value="1"/>
</dbReference>
<dbReference type="OrthoDB" id="9759607at2"/>
<evidence type="ECO:0000313" key="6">
    <source>
        <dbReference type="Proteomes" id="UP000274033"/>
    </source>
</evidence>
<dbReference type="InterPro" id="IPR035965">
    <property type="entry name" value="PAS-like_dom_sf"/>
</dbReference>
<feature type="domain" description="PAC" evidence="2">
    <location>
        <begin position="264"/>
        <end position="317"/>
    </location>
</feature>
<dbReference type="GO" id="GO:0006355">
    <property type="term" value="P:regulation of DNA-templated transcription"/>
    <property type="evidence" value="ECO:0007669"/>
    <property type="project" value="InterPro"/>
</dbReference>
<dbReference type="Pfam" id="PF00563">
    <property type="entry name" value="EAL"/>
    <property type="match status" value="1"/>
</dbReference>
<dbReference type="Gene3D" id="3.20.20.450">
    <property type="entry name" value="EAL domain"/>
    <property type="match status" value="1"/>
</dbReference>
<dbReference type="SUPFAM" id="SSF55073">
    <property type="entry name" value="Nucleotide cyclase"/>
    <property type="match status" value="1"/>
</dbReference>
<dbReference type="PANTHER" id="PTHR44757">
    <property type="entry name" value="DIGUANYLATE CYCLASE DGCP"/>
    <property type="match status" value="1"/>
</dbReference>